<reference evidence="10" key="1">
    <citation type="submission" date="2015-09" db="EMBL/GenBank/DDBJ databases">
        <title>New deep-sea species of Xenoturbella and the position of Xenacoelomorpha.</title>
        <authorList>
            <person name="Rouse G.W."/>
            <person name="Wilson N.G."/>
            <person name="Carvajal J.I."/>
            <person name="Vrijenhoek R.C."/>
        </authorList>
    </citation>
    <scope>NUCLEOTIDE SEQUENCE</scope>
</reference>
<keyword evidence="4 7" id="KW-0812">Transmembrane</keyword>
<evidence type="ECO:0000256" key="5">
    <source>
        <dbReference type="ARBA" id="ARBA00022989"/>
    </source>
</evidence>
<dbReference type="PROSITE" id="PS00668">
    <property type="entry name" value="COMPLEX1_ND1_2"/>
    <property type="match status" value="1"/>
</dbReference>
<dbReference type="GO" id="GO:0003954">
    <property type="term" value="F:NADH dehydrogenase activity"/>
    <property type="evidence" value="ECO:0007669"/>
    <property type="project" value="TreeGrafter"/>
</dbReference>
<evidence type="ECO:0000256" key="1">
    <source>
        <dbReference type="ARBA" id="ARBA00004141"/>
    </source>
</evidence>
<dbReference type="EMBL" id="KT862786">
    <property type="protein sequence ID" value="ALS20053.1"/>
    <property type="molecule type" value="Genomic_DNA"/>
</dbReference>
<dbReference type="EC" id="7.1.1.2" evidence="8"/>
<name>A0A0U2U0D5_9BILA</name>
<keyword evidence="5 9" id="KW-1133">Transmembrane helix</keyword>
<sequence>MMMKYIAFFILPLVNLLPLLIGVAFLVLVERKLLGYAQNRKGPNIVGPWGILQTIADGVKLIIKEPMNPSLSNQILFLVCPTMAMFLAFMVWIPCYTKFSIINLNFSVLFISALSAISVYTILGAGWASNSAYALMGSIRATAQMISYEVTLILIILSVLITFSSFNLIKVDHGQQTMWCAAPFWPLMVMWLISSLAETNRAPFDLTEGESELVSGFNVEYSGGPFALFFLAEYMNIMMMNALSSILFFGGSTLMIHCIDNIGVPVKTLILTVWFVWVRASFPRIRYDQLMNLMWKHFLPYTLIILILAPVLTNFISLQ</sequence>
<evidence type="ECO:0000256" key="8">
    <source>
        <dbReference type="RuleBase" id="RU000473"/>
    </source>
</evidence>
<accession>A0A0U2U0D5</accession>
<dbReference type="CTD" id="4535"/>
<gene>
    <name evidence="10" type="primary">ND1</name>
</gene>
<evidence type="ECO:0000256" key="4">
    <source>
        <dbReference type="ARBA" id="ARBA00022692"/>
    </source>
</evidence>
<organism evidence="10">
    <name type="scientific">Xenoturbella churro</name>
    <dbReference type="NCBI Taxonomy" id="1768098"/>
    <lineage>
        <taxon>Eukaryota</taxon>
        <taxon>Metazoa</taxon>
        <taxon>Xenacoelomorpha</taxon>
        <taxon>Xenoturbellida</taxon>
        <taxon>Xenoturbellidae</taxon>
        <taxon>Xenoturbella</taxon>
    </lineage>
</organism>
<comment type="subcellular location">
    <subcellularLocation>
        <location evidence="1">Membrane</location>
        <topology evidence="1">Multi-pass membrane protein</topology>
    </subcellularLocation>
    <subcellularLocation>
        <location evidence="7">Mitochondrion inner membrane</location>
        <topology evidence="7">Multi-pass membrane protein</topology>
    </subcellularLocation>
</comment>
<keyword evidence="6 9" id="KW-0472">Membrane</keyword>
<comment type="catalytic activity">
    <reaction evidence="8">
        <text>a ubiquinone + NADH + 5 H(+)(in) = a ubiquinol + NAD(+) + 4 H(+)(out)</text>
        <dbReference type="Rhea" id="RHEA:29091"/>
        <dbReference type="Rhea" id="RHEA-COMP:9565"/>
        <dbReference type="Rhea" id="RHEA-COMP:9566"/>
        <dbReference type="ChEBI" id="CHEBI:15378"/>
        <dbReference type="ChEBI" id="CHEBI:16389"/>
        <dbReference type="ChEBI" id="CHEBI:17976"/>
        <dbReference type="ChEBI" id="CHEBI:57540"/>
        <dbReference type="ChEBI" id="CHEBI:57945"/>
        <dbReference type="EC" id="7.1.1.2"/>
    </reaction>
</comment>
<dbReference type="HAMAP" id="MF_01350">
    <property type="entry name" value="NDH1_NuoH"/>
    <property type="match status" value="1"/>
</dbReference>
<keyword evidence="7" id="KW-0520">NAD</keyword>
<dbReference type="InterPro" id="IPR001694">
    <property type="entry name" value="NADH_UbQ_OxRdtase_su1/FPO"/>
</dbReference>
<dbReference type="PROSITE" id="PS00667">
    <property type="entry name" value="COMPLEX1_ND1_1"/>
    <property type="match status" value="1"/>
</dbReference>
<keyword evidence="8 10" id="KW-0496">Mitochondrion</keyword>
<evidence type="ECO:0000313" key="10">
    <source>
        <dbReference type="EMBL" id="ALS20053.1"/>
    </source>
</evidence>
<dbReference type="RefSeq" id="YP_009228864.1">
    <property type="nucleotide sequence ID" value="NC_029217.1"/>
</dbReference>
<evidence type="ECO:0000256" key="7">
    <source>
        <dbReference type="RuleBase" id="RU000471"/>
    </source>
</evidence>
<keyword evidence="8" id="KW-0830">Ubiquinone</keyword>
<dbReference type="InterPro" id="IPR018086">
    <property type="entry name" value="NADH_UbQ_OxRdtase_su1_CS"/>
</dbReference>
<geneLocation type="mitochondrion" evidence="10"/>
<dbReference type="Pfam" id="PF00146">
    <property type="entry name" value="NADHdh"/>
    <property type="match status" value="1"/>
</dbReference>
<dbReference type="GO" id="GO:0008137">
    <property type="term" value="F:NADH dehydrogenase (ubiquinone) activity"/>
    <property type="evidence" value="ECO:0007669"/>
    <property type="project" value="UniProtKB-EC"/>
</dbReference>
<feature type="transmembrane region" description="Helical" evidence="9">
    <location>
        <begin position="75"/>
        <end position="96"/>
    </location>
</feature>
<dbReference type="GO" id="GO:0005743">
    <property type="term" value="C:mitochondrial inner membrane"/>
    <property type="evidence" value="ECO:0007669"/>
    <property type="project" value="UniProtKB-SubCell"/>
</dbReference>
<dbReference type="GO" id="GO:0009060">
    <property type="term" value="P:aerobic respiration"/>
    <property type="evidence" value="ECO:0007669"/>
    <property type="project" value="TreeGrafter"/>
</dbReference>
<feature type="transmembrane region" description="Helical" evidence="9">
    <location>
        <begin position="148"/>
        <end position="166"/>
    </location>
</feature>
<evidence type="ECO:0000256" key="2">
    <source>
        <dbReference type="ARBA" id="ARBA00010535"/>
    </source>
</evidence>
<comment type="similarity">
    <text evidence="2 7">Belongs to the complex I subunit 1 family.</text>
</comment>
<protein>
    <recommendedName>
        <fullName evidence="3 8">NADH-ubiquinone oxidoreductase chain 1</fullName>
        <ecNumber evidence="8">7.1.1.2</ecNumber>
    </recommendedName>
</protein>
<feature type="transmembrane region" description="Helical" evidence="9">
    <location>
        <begin position="298"/>
        <end position="318"/>
    </location>
</feature>
<dbReference type="PANTHER" id="PTHR11432">
    <property type="entry name" value="NADH DEHYDROGENASE SUBUNIT 1"/>
    <property type="match status" value="1"/>
</dbReference>
<proteinExistence type="inferred from homology"/>
<feature type="transmembrane region" description="Helical" evidence="9">
    <location>
        <begin position="261"/>
        <end position="278"/>
    </location>
</feature>
<feature type="transmembrane region" description="Helical" evidence="9">
    <location>
        <begin position="178"/>
        <end position="197"/>
    </location>
</feature>
<dbReference type="AlphaFoldDB" id="A0A0U2U0D5"/>
<feature type="transmembrane region" description="Helical" evidence="9">
    <location>
        <begin position="226"/>
        <end position="249"/>
    </location>
</feature>
<evidence type="ECO:0000256" key="6">
    <source>
        <dbReference type="ARBA" id="ARBA00023136"/>
    </source>
</evidence>
<dbReference type="PANTHER" id="PTHR11432:SF3">
    <property type="entry name" value="NADH-UBIQUINONE OXIDOREDUCTASE CHAIN 1"/>
    <property type="match status" value="1"/>
</dbReference>
<dbReference type="GeneID" id="26834224"/>
<evidence type="ECO:0000256" key="9">
    <source>
        <dbReference type="SAM" id="Phobius"/>
    </source>
</evidence>
<feature type="transmembrane region" description="Helical" evidence="9">
    <location>
        <begin position="108"/>
        <end position="128"/>
    </location>
</feature>
<evidence type="ECO:0000256" key="3">
    <source>
        <dbReference type="ARBA" id="ARBA00021009"/>
    </source>
</evidence>
<feature type="transmembrane region" description="Helical" evidence="9">
    <location>
        <begin position="7"/>
        <end position="29"/>
    </location>
</feature>